<evidence type="ECO:0000313" key="1">
    <source>
        <dbReference type="EMBL" id="QBK86141.1"/>
    </source>
</evidence>
<dbReference type="EMBL" id="MK500331">
    <property type="protein sequence ID" value="QBK86141.1"/>
    <property type="molecule type" value="Genomic_DNA"/>
</dbReference>
<name>A0A481YTA5_9VIRU</name>
<gene>
    <name evidence="1" type="ORF">LCMAC101_07360</name>
</gene>
<protein>
    <submittedName>
        <fullName evidence="1">Uncharacterized protein</fullName>
    </submittedName>
</protein>
<sequence>MAWDQINWERKNISRLYSGLVCKEGTGDREELINALRKEIAKRASV</sequence>
<accession>A0A481YTA5</accession>
<proteinExistence type="predicted"/>
<organism evidence="1">
    <name type="scientific">Marseillevirus LCMAC101</name>
    <dbReference type="NCBI Taxonomy" id="2506602"/>
    <lineage>
        <taxon>Viruses</taxon>
        <taxon>Varidnaviria</taxon>
        <taxon>Bamfordvirae</taxon>
        <taxon>Nucleocytoviricota</taxon>
        <taxon>Megaviricetes</taxon>
        <taxon>Pimascovirales</taxon>
        <taxon>Pimascovirales incertae sedis</taxon>
        <taxon>Marseilleviridae</taxon>
    </lineage>
</organism>
<reference evidence="1" key="1">
    <citation type="journal article" date="2019" name="MBio">
        <title>Virus Genomes from Deep Sea Sediments Expand the Ocean Megavirome and Support Independent Origins of Viral Gigantism.</title>
        <authorList>
            <person name="Backstrom D."/>
            <person name="Yutin N."/>
            <person name="Jorgensen S.L."/>
            <person name="Dharamshi J."/>
            <person name="Homa F."/>
            <person name="Zaremba-Niedwiedzka K."/>
            <person name="Spang A."/>
            <person name="Wolf Y.I."/>
            <person name="Koonin E.V."/>
            <person name="Ettema T.J."/>
        </authorList>
    </citation>
    <scope>NUCLEOTIDE SEQUENCE</scope>
</reference>